<reference evidence="10" key="1">
    <citation type="submission" date="2020-03" db="EMBL/GenBank/DDBJ databases">
        <authorList>
            <person name="Chebbi M.A."/>
            <person name="Drezen J.M."/>
        </authorList>
    </citation>
    <scope>NUCLEOTIDE SEQUENCE</scope>
    <source>
        <tissue evidence="10">Whole body</tissue>
    </source>
</reference>
<feature type="domain" description="HECT" evidence="9">
    <location>
        <begin position="1416"/>
        <end position="1488"/>
    </location>
</feature>
<gene>
    <name evidence="10" type="ORF">G9C98_003214</name>
</gene>
<evidence type="ECO:0000256" key="8">
    <source>
        <dbReference type="SAM" id="MobiDB-lite"/>
    </source>
</evidence>
<proteinExistence type="inferred from homology"/>
<dbReference type="GO" id="GO:0061630">
    <property type="term" value="F:ubiquitin protein ligase activity"/>
    <property type="evidence" value="ECO:0007669"/>
    <property type="project" value="UniProtKB-EC"/>
</dbReference>
<dbReference type="GO" id="GO:0000209">
    <property type="term" value="P:protein polyubiquitination"/>
    <property type="evidence" value="ECO:0007669"/>
    <property type="project" value="TreeGrafter"/>
</dbReference>
<feature type="compositionally biased region" description="Pro residues" evidence="8">
    <location>
        <begin position="317"/>
        <end position="326"/>
    </location>
</feature>
<comment type="catalytic activity">
    <reaction evidence="1">
        <text>S-ubiquitinyl-[E2 ubiquitin-conjugating enzyme]-L-cysteine + [acceptor protein]-L-lysine = [E2 ubiquitin-conjugating enzyme]-L-cysteine + N(6)-ubiquitinyl-[acceptor protein]-L-lysine.</text>
        <dbReference type="EC" id="2.3.2.26"/>
    </reaction>
</comment>
<feature type="compositionally biased region" description="Basic and acidic residues" evidence="8">
    <location>
        <begin position="227"/>
        <end position="248"/>
    </location>
</feature>
<protein>
    <recommendedName>
        <fullName evidence="3">HECT-type E3 ubiquitin transferase</fullName>
        <ecNumber evidence="3">2.3.2.26</ecNumber>
    </recommendedName>
</protein>
<feature type="region of interest" description="Disordered" evidence="8">
    <location>
        <begin position="436"/>
        <end position="521"/>
    </location>
</feature>
<evidence type="ECO:0000256" key="3">
    <source>
        <dbReference type="ARBA" id="ARBA00012485"/>
    </source>
</evidence>
<evidence type="ECO:0000256" key="4">
    <source>
        <dbReference type="ARBA" id="ARBA00022679"/>
    </source>
</evidence>
<dbReference type="EMBL" id="JAAOIC020000039">
    <property type="protein sequence ID" value="KAG8038907.1"/>
    <property type="molecule type" value="Genomic_DNA"/>
</dbReference>
<feature type="region of interest" description="Disordered" evidence="8">
    <location>
        <begin position="885"/>
        <end position="907"/>
    </location>
</feature>
<evidence type="ECO:0000256" key="6">
    <source>
        <dbReference type="ARBA" id="ARBA00034494"/>
    </source>
</evidence>
<evidence type="ECO:0000256" key="5">
    <source>
        <dbReference type="ARBA" id="ARBA00022786"/>
    </source>
</evidence>
<dbReference type="PANTHER" id="PTHR11254">
    <property type="entry name" value="HECT DOMAIN UBIQUITIN-PROTEIN LIGASE"/>
    <property type="match status" value="1"/>
</dbReference>
<reference evidence="10" key="2">
    <citation type="submission" date="2021-04" db="EMBL/GenBank/DDBJ databases">
        <title>Genome-wide patterns of bracovirus chromosomal integration into multiple host tissues during parasitism.</title>
        <authorList>
            <person name="Chebbi M.A.C."/>
        </authorList>
    </citation>
    <scope>NUCLEOTIDE SEQUENCE</scope>
    <source>
        <tissue evidence="10">Whole body</tissue>
    </source>
</reference>
<dbReference type="SMART" id="SM00119">
    <property type="entry name" value="HECTc"/>
    <property type="match status" value="1"/>
</dbReference>
<dbReference type="GO" id="GO:0006511">
    <property type="term" value="P:ubiquitin-dependent protein catabolic process"/>
    <property type="evidence" value="ECO:0007669"/>
    <property type="project" value="TreeGrafter"/>
</dbReference>
<comment type="caution">
    <text evidence="7">Lacks conserved residue(s) required for the propagation of feature annotation.</text>
</comment>
<feature type="compositionally biased region" description="Basic and acidic residues" evidence="8">
    <location>
        <begin position="885"/>
        <end position="899"/>
    </location>
</feature>
<dbReference type="EC" id="2.3.2.26" evidence="3"/>
<comment type="caution">
    <text evidence="10">The sequence shown here is derived from an EMBL/GenBank/DDBJ whole genome shotgun (WGS) entry which is preliminary data.</text>
</comment>
<comment type="similarity">
    <text evidence="6">Belongs to the UPL family. TOM1/PTR1 subfamily.</text>
</comment>
<keyword evidence="4" id="KW-0808">Transferase</keyword>
<keyword evidence="11" id="KW-1185">Reference proteome</keyword>
<feature type="compositionally biased region" description="Low complexity" evidence="8">
    <location>
        <begin position="436"/>
        <end position="467"/>
    </location>
</feature>
<feature type="domain" description="HECT" evidence="9">
    <location>
        <begin position="1339"/>
        <end position="1415"/>
    </location>
</feature>
<evidence type="ECO:0000259" key="9">
    <source>
        <dbReference type="PROSITE" id="PS50237"/>
    </source>
</evidence>
<dbReference type="InterPro" id="IPR050409">
    <property type="entry name" value="E3_ubiq-protein_ligase"/>
</dbReference>
<organism evidence="10 11">
    <name type="scientific">Cotesia typhae</name>
    <dbReference type="NCBI Taxonomy" id="2053667"/>
    <lineage>
        <taxon>Eukaryota</taxon>
        <taxon>Metazoa</taxon>
        <taxon>Ecdysozoa</taxon>
        <taxon>Arthropoda</taxon>
        <taxon>Hexapoda</taxon>
        <taxon>Insecta</taxon>
        <taxon>Pterygota</taxon>
        <taxon>Neoptera</taxon>
        <taxon>Endopterygota</taxon>
        <taxon>Hymenoptera</taxon>
        <taxon>Apocrita</taxon>
        <taxon>Ichneumonoidea</taxon>
        <taxon>Braconidae</taxon>
        <taxon>Microgastrinae</taxon>
        <taxon>Cotesia</taxon>
    </lineage>
</organism>
<dbReference type="OrthoDB" id="8068875at2759"/>
<dbReference type="PANTHER" id="PTHR11254:SF67">
    <property type="entry name" value="E3 UBIQUITIN-PROTEIN LIGASE HUWE1"/>
    <property type="match status" value="1"/>
</dbReference>
<sequence>MMASAERDVSNVVMIPHNYDNHDNNAALQTSTRTNHSWSANFPLPISLFEDLPSVSESNGIGSHPLLLGSGGSLDIANSRAQRALRQRRYQYLQIGNPRNSNSPVILQRLLVPAAQTLPMSASQVLASGFRDTRVVVMDNTLGIFSNQEEEQIDFVDQSGYLFGPSLAATLNNIPTALHWWIEESKLLDGDSQPDCCVGVVHKLIPKLEKQRNAELAERKDKRKKQQNTEKDTEKDSKDAKDSSKTREAGSSVIVTSQAEQQQPSGSVLIRANSRRLADTVEAAVEAVGENTNREDNVIEITGEMEVTVQDDEERTPPPPPPPPEEQIPDTRNPLTILNAPLELAESLIDSVFQPSTEEATRLRRLNSNRDQDEINLNRSYNLLPESRDPDAWVQRLLGIDQSRRENNANISIQDPSSSSSTSDNIITFTEQCEPQPTLEQQQQPTLEQQQQQQQSSQSQIATQQTPVNQTTSPEALPQSSESQETPTEQQPTQQPGQSQAQAQQQSSQELQLPDGVDPSFLAALPDEMRDEVIAEQLRLQRIRQRTQATVVEEVTGPIEVNPEFLAALPPAIQEEVLAQQRLEQQRHAAASANPADPVDAAAFFQNLQPSLRQAILTDMEESQMSVLPPDLAEEAQNLRRQWEARNRHLMQERFLNHVSQGSTALSSILRNSGRGRGGGTRYAIHSVTQRAQWNSWNPRGETSIAHQSAGLRLRGRQLLDHESMACLLVLLFVDEPKINTLRLHRVIRNLCYHTNTREWVVKALLNIMERSNDENKEIMSDFTGKFKRKTTHSSIDYCSPKSDSRNNLQSWLNISIDAALGCRANVFHILRHTGKKSERIGSTIAIHPQAAPTVCRHTLELLISLAKSFPGYFVPTKFKESEDKSKEKECSGKEETGAKPKSASKSIKSDIPDFWDMLLKLDCSVSKKGKSVARGHLTSGFGSESEQSLTSFESSAFGQLISMLHWSVVRRSSQLTDKLLRLLSLISIGLTEVNSYRRQDAAKNKKVEPSKEQSVAAPEGHLRLAVQVLTSKSCSEEGLEDATALLLNLSHCPDPTRQLILKLLLEGAMELANMVCDHISELMKELKVLNLEIRRRNSLEDQPSTSASVSGRGNLTDRFTQDSVVITAPSKVKAGTDLQLPSMSALVSKTSNNLWETLSACLLELEHTPDHHAVLVLQPAVEAFFLVHSSSSTSTRDRNNETNAEPREAIADIAPVSPSYNENEGQSQNETANTIAAWDMTPAPPKSLPSDQLKFLKFAETHRTVLNQILRQTTTHLADGPFSVLVDHTRVLDFDVKRRYFRTELERMDEGIRREELAVHVRRSHVFEDSFRELHRRNADEWKNRFYIVFEGEEGQDAGGLLREWYVIISREIFNPMYALFTVSPGDRVTYMINSSSHCNPNHLCYYKFVGRVIEDTKLDYIRLVCQMKMTGAIRKQLNSFLEGFYDIIPKRLISIFNEQELELLISGLPNVDIEDLRANTEYHKYSVTSLQLQSIRLTCV</sequence>
<feature type="region of interest" description="Disordered" evidence="8">
    <location>
        <begin position="306"/>
        <end position="332"/>
    </location>
</feature>
<evidence type="ECO:0000313" key="11">
    <source>
        <dbReference type="Proteomes" id="UP000729913"/>
    </source>
</evidence>
<feature type="compositionally biased region" description="Polar residues" evidence="8">
    <location>
        <begin position="253"/>
        <end position="266"/>
    </location>
</feature>
<feature type="region of interest" description="Disordered" evidence="8">
    <location>
        <begin position="212"/>
        <end position="268"/>
    </location>
</feature>
<accession>A0A8J5QYP8</accession>
<evidence type="ECO:0000256" key="2">
    <source>
        <dbReference type="ARBA" id="ARBA00004906"/>
    </source>
</evidence>
<dbReference type="GO" id="GO:0005634">
    <property type="term" value="C:nucleus"/>
    <property type="evidence" value="ECO:0007669"/>
    <property type="project" value="TreeGrafter"/>
</dbReference>
<dbReference type="GO" id="GO:0005737">
    <property type="term" value="C:cytoplasm"/>
    <property type="evidence" value="ECO:0007669"/>
    <property type="project" value="TreeGrafter"/>
</dbReference>
<keyword evidence="5 7" id="KW-0833">Ubl conjugation pathway</keyword>
<evidence type="ECO:0000256" key="7">
    <source>
        <dbReference type="PROSITE-ProRule" id="PRU00104"/>
    </source>
</evidence>
<dbReference type="Pfam" id="PF14377">
    <property type="entry name" value="UBM"/>
    <property type="match status" value="3"/>
</dbReference>
<dbReference type="FunFam" id="3.90.1750.10:FF:000003">
    <property type="entry name" value="E3 ubiquitin-protein ligase UPL1"/>
    <property type="match status" value="1"/>
</dbReference>
<comment type="pathway">
    <text evidence="2">Protein modification; protein ubiquitination.</text>
</comment>
<dbReference type="InterPro" id="IPR000569">
    <property type="entry name" value="HECT_dom"/>
</dbReference>
<dbReference type="InterPro" id="IPR025527">
    <property type="entry name" value="HUWE1/Rev1_UBM"/>
</dbReference>
<name>A0A8J5QYP8_9HYME</name>
<evidence type="ECO:0000256" key="1">
    <source>
        <dbReference type="ARBA" id="ARBA00000885"/>
    </source>
</evidence>
<dbReference type="Proteomes" id="UP000729913">
    <property type="component" value="Unassembled WGS sequence"/>
</dbReference>
<evidence type="ECO:0000313" key="10">
    <source>
        <dbReference type="EMBL" id="KAG8038907.1"/>
    </source>
</evidence>
<feature type="compositionally biased region" description="Low complexity" evidence="8">
    <location>
        <begin position="478"/>
        <end position="514"/>
    </location>
</feature>
<dbReference type="PROSITE" id="PS50237">
    <property type="entry name" value="HECT"/>
    <property type="match status" value="2"/>
</dbReference>
<dbReference type="Pfam" id="PF00632">
    <property type="entry name" value="HECT"/>
    <property type="match status" value="1"/>
</dbReference>